<comment type="caution">
    <text evidence="1">The sequence shown here is derived from an EMBL/GenBank/DDBJ whole genome shotgun (WGS) entry which is preliminary data.</text>
</comment>
<gene>
    <name evidence="1" type="ORF">A45J_2596</name>
    <name evidence="2" type="ORF">A45J_2717</name>
</gene>
<reference evidence="1" key="1">
    <citation type="submission" date="2019-10" db="EMBL/GenBank/DDBJ databases">
        <title>Metagenomic sequencing of thiosulfate-disproportionating enrichment culture.</title>
        <authorList>
            <person name="Umezawa K."/>
            <person name="Kojima H."/>
            <person name="Fukui M."/>
        </authorList>
    </citation>
    <scope>NUCLEOTIDE SEQUENCE</scope>
    <source>
        <strain evidence="1">45J</strain>
    </source>
</reference>
<proteinExistence type="predicted"/>
<dbReference type="EMBL" id="BLAB01000002">
    <property type="protein sequence ID" value="GER94951.1"/>
    <property type="molecule type" value="Genomic_DNA"/>
</dbReference>
<dbReference type="EMBL" id="BLAB01000001">
    <property type="protein sequence ID" value="GER94830.1"/>
    <property type="molecule type" value="Genomic_DNA"/>
</dbReference>
<accession>A0A5J4L7F0</accession>
<dbReference type="AlphaFoldDB" id="A0A5J4L7F0"/>
<evidence type="ECO:0000313" key="1">
    <source>
        <dbReference type="EMBL" id="GER94830.1"/>
    </source>
</evidence>
<name>A0A5J4L7F0_9ZZZZ</name>
<organism evidence="1">
    <name type="scientific">hot springs metagenome</name>
    <dbReference type="NCBI Taxonomy" id="433727"/>
    <lineage>
        <taxon>unclassified sequences</taxon>
        <taxon>metagenomes</taxon>
        <taxon>ecological metagenomes</taxon>
    </lineage>
</organism>
<protein>
    <submittedName>
        <fullName evidence="1">Uncharacterized protein</fullName>
    </submittedName>
</protein>
<sequence>MIQYDYLNNDKTILSSDGRKPDIKLLKGFNDKLIVGMGKAGSLKGLAFEDYLKITQENPDLLKLCRRLK</sequence>
<evidence type="ECO:0000313" key="2">
    <source>
        <dbReference type="EMBL" id="GER94951.1"/>
    </source>
</evidence>